<dbReference type="InterPro" id="IPR050855">
    <property type="entry name" value="NDM-1-like"/>
</dbReference>
<dbReference type="InterPro" id="IPR001279">
    <property type="entry name" value="Metallo-B-lactamas"/>
</dbReference>
<dbReference type="PANTHER" id="PTHR42951">
    <property type="entry name" value="METALLO-BETA-LACTAMASE DOMAIN-CONTAINING"/>
    <property type="match status" value="1"/>
</dbReference>
<comment type="caution">
    <text evidence="2">The sequence shown here is derived from an EMBL/GenBank/DDBJ whole genome shotgun (WGS) entry which is preliminary data.</text>
</comment>
<organism evidence="2 3">
    <name type="scientific">Rossellomorea pakistanensis</name>
    <dbReference type="NCBI Taxonomy" id="992288"/>
    <lineage>
        <taxon>Bacteria</taxon>
        <taxon>Bacillati</taxon>
        <taxon>Bacillota</taxon>
        <taxon>Bacilli</taxon>
        <taxon>Bacillales</taxon>
        <taxon>Bacillaceae</taxon>
        <taxon>Rossellomorea</taxon>
    </lineage>
</organism>
<dbReference type="Proteomes" id="UP001646157">
    <property type="component" value="Unassembled WGS sequence"/>
</dbReference>
<proteinExistence type="predicted"/>
<dbReference type="EMBL" id="JAFBDZ010000003">
    <property type="protein sequence ID" value="MBM7586642.1"/>
    <property type="molecule type" value="Genomic_DNA"/>
</dbReference>
<evidence type="ECO:0000259" key="1">
    <source>
        <dbReference type="SMART" id="SM00849"/>
    </source>
</evidence>
<evidence type="ECO:0000313" key="2">
    <source>
        <dbReference type="EMBL" id="MBM7586642.1"/>
    </source>
</evidence>
<dbReference type="RefSeq" id="WP_239587637.1">
    <property type="nucleotide sequence ID" value="NZ_JAFBDZ010000003.1"/>
</dbReference>
<reference evidence="2 3" key="1">
    <citation type="submission" date="2021-01" db="EMBL/GenBank/DDBJ databases">
        <title>Genomic Encyclopedia of Type Strains, Phase IV (KMG-IV): sequencing the most valuable type-strain genomes for metagenomic binning, comparative biology and taxonomic classification.</title>
        <authorList>
            <person name="Goeker M."/>
        </authorList>
    </citation>
    <scope>NUCLEOTIDE SEQUENCE [LARGE SCALE GENOMIC DNA]</scope>
    <source>
        <strain evidence="2 3">DSM 24834</strain>
    </source>
</reference>
<gene>
    <name evidence="2" type="ORF">JOC86_003194</name>
</gene>
<accession>A0ABS2NFL8</accession>
<dbReference type="Pfam" id="PF00753">
    <property type="entry name" value="Lactamase_B"/>
    <property type="match status" value="1"/>
</dbReference>
<protein>
    <submittedName>
        <fullName evidence="2">Glyoxylase-like metal-dependent hydrolase (Beta-lactamase superfamily II)</fullName>
    </submittedName>
</protein>
<evidence type="ECO:0000313" key="3">
    <source>
        <dbReference type="Proteomes" id="UP001646157"/>
    </source>
</evidence>
<sequence>MNQFHLDKRIELIDLFDLGMPLRTGSYIIREKELTIVETSASPSIPYLLKGLKKLNIDPNEIKNIIVTHIHLDHSGGVGLLLKECPNAKVIVHPRGAKHLIDPTKLEAGARQVYGNKFDSLFKPLLPVPENKVIVKGHLDTLIISDDCTLTFYDTPGHAKHHFSIYDPVSNGMFTGDTAGINYTYLLNEEFYLPSTSPTQFSPEDMDQSIQFYRNKNLSRIFYGHFGMTENPSKGLTDVQKWLKIFLQCGEKANYEENNFNEKVEKTHGYISEVIRKSSLFSNRSPSNPIYKILELDLSVSSMGIIDYLSKRK</sequence>
<dbReference type="CDD" id="cd07726">
    <property type="entry name" value="ST1585-like_MBL-fold"/>
    <property type="match status" value="1"/>
</dbReference>
<dbReference type="Gene3D" id="3.60.15.10">
    <property type="entry name" value="Ribonuclease Z/Hydroxyacylglutathione hydrolase-like"/>
    <property type="match status" value="1"/>
</dbReference>
<dbReference type="PANTHER" id="PTHR42951:SF22">
    <property type="entry name" value="METALLO BETA-LACTAMASE SUPERFAMILY LIPOPROTEIN"/>
    <property type="match status" value="1"/>
</dbReference>
<dbReference type="SMART" id="SM00849">
    <property type="entry name" value="Lactamase_B"/>
    <property type="match status" value="1"/>
</dbReference>
<feature type="domain" description="Metallo-beta-lactamase" evidence="1">
    <location>
        <begin position="23"/>
        <end position="225"/>
    </location>
</feature>
<dbReference type="SUPFAM" id="SSF56281">
    <property type="entry name" value="Metallo-hydrolase/oxidoreductase"/>
    <property type="match status" value="1"/>
</dbReference>
<name>A0ABS2NFL8_9BACI</name>
<dbReference type="InterPro" id="IPR037482">
    <property type="entry name" value="ST1585_MBL-fold"/>
</dbReference>
<keyword evidence="3" id="KW-1185">Reference proteome</keyword>
<dbReference type="InterPro" id="IPR036866">
    <property type="entry name" value="RibonucZ/Hydroxyglut_hydro"/>
</dbReference>